<feature type="compositionally biased region" description="Acidic residues" evidence="1">
    <location>
        <begin position="59"/>
        <end position="77"/>
    </location>
</feature>
<dbReference type="Proteomes" id="UP000663854">
    <property type="component" value="Unassembled WGS sequence"/>
</dbReference>
<feature type="region of interest" description="Disordered" evidence="1">
    <location>
        <begin position="38"/>
        <end position="79"/>
    </location>
</feature>
<evidence type="ECO:0000256" key="1">
    <source>
        <dbReference type="SAM" id="MobiDB-lite"/>
    </source>
</evidence>
<evidence type="ECO:0000313" key="4">
    <source>
        <dbReference type="Proteomes" id="UP000663870"/>
    </source>
</evidence>
<evidence type="ECO:0000313" key="2">
    <source>
        <dbReference type="EMBL" id="CAF1410775.1"/>
    </source>
</evidence>
<proteinExistence type="predicted"/>
<dbReference type="Proteomes" id="UP000663870">
    <property type="component" value="Unassembled WGS sequence"/>
</dbReference>
<comment type="caution">
    <text evidence="3">The sequence shown here is derived from an EMBL/GenBank/DDBJ whole genome shotgun (WGS) entry which is preliminary data.</text>
</comment>
<keyword evidence="4" id="KW-1185">Reference proteome</keyword>
<dbReference type="AlphaFoldDB" id="A0A816CX93"/>
<evidence type="ECO:0000313" key="3">
    <source>
        <dbReference type="EMBL" id="CAF1627349.1"/>
    </source>
</evidence>
<organism evidence="3 4">
    <name type="scientific">Rotaria sordida</name>
    <dbReference type="NCBI Taxonomy" id="392033"/>
    <lineage>
        <taxon>Eukaryota</taxon>
        <taxon>Metazoa</taxon>
        <taxon>Spiralia</taxon>
        <taxon>Gnathifera</taxon>
        <taxon>Rotifera</taxon>
        <taxon>Eurotatoria</taxon>
        <taxon>Bdelloidea</taxon>
        <taxon>Philodinida</taxon>
        <taxon>Philodinidae</taxon>
        <taxon>Rotaria</taxon>
    </lineage>
</organism>
<reference evidence="3" key="1">
    <citation type="submission" date="2021-02" db="EMBL/GenBank/DDBJ databases">
        <authorList>
            <person name="Nowell W R."/>
        </authorList>
    </citation>
    <scope>NUCLEOTIDE SEQUENCE</scope>
</reference>
<protein>
    <submittedName>
        <fullName evidence="3">Uncharacterized protein</fullName>
    </submittedName>
</protein>
<dbReference type="EMBL" id="CAJNOH010005812">
    <property type="protein sequence ID" value="CAF1410775.1"/>
    <property type="molecule type" value="Genomic_DNA"/>
</dbReference>
<sequence>MTRYDIPDTRIHWLCPRCYTLELTDMNNQMVEIDIYRSANDDDDFEENNDNMNEGIEGEREDSDEETDSESMDEEPGDVSFELEYRQNEAMEKLPSVFRLFNIDPIHDK</sequence>
<accession>A0A816CX93</accession>
<name>A0A816CX93_9BILA</name>
<gene>
    <name evidence="3" type="ORF">JXQ802_LOCUS51344</name>
    <name evidence="2" type="ORF">PYM288_LOCUS35107</name>
</gene>
<dbReference type="EMBL" id="CAJNOL010007341">
    <property type="protein sequence ID" value="CAF1627349.1"/>
    <property type="molecule type" value="Genomic_DNA"/>
</dbReference>